<keyword evidence="3" id="KW-1185">Reference proteome</keyword>
<sequence>MKIKVYKPFWSYDVQKTEEWLSSMSEKGHELVEINRFTRYFIFRQGEQRKRLYKIGFDKMKQKSLSSFLTRNGWAMILQSGNWYVAANDKPSNEIESYPVRENIIKHNKKIMYLFGSIFIYLTVIVLSYLLIGLAISSSVQFGFVKSPLWIITFLYAGMGIMLWALSFYSITKIKGSNKRLLGESNYSLENNHSLENIYSQESRHKEESPSRDEIKRLRRSGEIVVKRRYAWTYEPDKLEKWLETMEEDGLSLYYVGKTGTTFYFKKGTPRKVSYCADYQNYVNEDYYTFHKEAGWKLIYFTSLNLQQWTLWSHEYSRDEKPPQLYSDKFHQLKHAKRVALTYSCLSILIVVVHLLQLEEYSQLLQAENFDISQMVQFLFSILVIFIFGSLTIRTWLYYRRIRSL</sequence>
<keyword evidence="1" id="KW-0812">Transmembrane</keyword>
<reference evidence="2 3" key="1">
    <citation type="submission" date="2023-06" db="EMBL/GenBank/DDBJ databases">
        <title>Paenibacillus polygonum sp. nov., an endophytic bacterium, isolated from Polygonum lapathifolium L. in Nanji Wetland National Nature Reserve, South of Poyang Lake, Jiangxi Province, China.</title>
        <authorList>
            <person name="Yu Z."/>
        </authorList>
    </citation>
    <scope>NUCLEOTIDE SEQUENCE [LARGE SCALE GENOMIC DNA]</scope>
    <source>
        <strain evidence="2 3">C31</strain>
    </source>
</reference>
<accession>A0ABY8WX93</accession>
<feature type="transmembrane region" description="Helical" evidence="1">
    <location>
        <begin position="339"/>
        <end position="358"/>
    </location>
</feature>
<gene>
    <name evidence="2" type="ORF">QPK24_14485</name>
</gene>
<evidence type="ECO:0000256" key="1">
    <source>
        <dbReference type="SAM" id="Phobius"/>
    </source>
</evidence>
<dbReference type="Pfam" id="PF11193">
    <property type="entry name" value="DUF2812"/>
    <property type="match status" value="2"/>
</dbReference>
<dbReference type="EMBL" id="CP127162">
    <property type="protein sequence ID" value="WIV17631.1"/>
    <property type="molecule type" value="Genomic_DNA"/>
</dbReference>
<feature type="transmembrane region" description="Helical" evidence="1">
    <location>
        <begin position="378"/>
        <end position="399"/>
    </location>
</feature>
<feature type="transmembrane region" description="Helical" evidence="1">
    <location>
        <begin position="111"/>
        <end position="137"/>
    </location>
</feature>
<dbReference type="InterPro" id="IPR021359">
    <property type="entry name" value="DUF2812"/>
</dbReference>
<keyword evidence="1" id="KW-0472">Membrane</keyword>
<evidence type="ECO:0000313" key="2">
    <source>
        <dbReference type="EMBL" id="WIV17631.1"/>
    </source>
</evidence>
<protein>
    <submittedName>
        <fullName evidence="2">DUF2812 domain-containing protein</fullName>
    </submittedName>
</protein>
<dbReference type="RefSeq" id="WP_285742251.1">
    <property type="nucleotide sequence ID" value="NZ_CP127162.1"/>
</dbReference>
<feature type="transmembrane region" description="Helical" evidence="1">
    <location>
        <begin position="149"/>
        <end position="171"/>
    </location>
</feature>
<keyword evidence="1" id="KW-1133">Transmembrane helix</keyword>
<proteinExistence type="predicted"/>
<organism evidence="2 3">
    <name type="scientific">Paenibacillus polygoni</name>
    <dbReference type="NCBI Taxonomy" id="3050112"/>
    <lineage>
        <taxon>Bacteria</taxon>
        <taxon>Bacillati</taxon>
        <taxon>Bacillota</taxon>
        <taxon>Bacilli</taxon>
        <taxon>Bacillales</taxon>
        <taxon>Paenibacillaceae</taxon>
        <taxon>Paenibacillus</taxon>
    </lineage>
</organism>
<name>A0ABY8WX93_9BACL</name>
<dbReference type="Proteomes" id="UP001236415">
    <property type="component" value="Chromosome"/>
</dbReference>
<evidence type="ECO:0000313" key="3">
    <source>
        <dbReference type="Proteomes" id="UP001236415"/>
    </source>
</evidence>